<dbReference type="Pfam" id="PF03807">
    <property type="entry name" value="F420_oxidored"/>
    <property type="match status" value="1"/>
</dbReference>
<dbReference type="AlphaFoldDB" id="A0A4P9WV86"/>
<keyword evidence="6" id="KW-0812">Transmembrane</keyword>
<dbReference type="EMBL" id="ML009321">
    <property type="protein sequence ID" value="RKO97301.1"/>
    <property type="molecule type" value="Genomic_DNA"/>
</dbReference>
<dbReference type="InterPro" id="IPR028939">
    <property type="entry name" value="P5C_Rdtase_cat_N"/>
</dbReference>
<dbReference type="PANTHER" id="PTHR11645">
    <property type="entry name" value="PYRROLINE-5-CARBOXYLATE REDUCTASE"/>
    <property type="match status" value="1"/>
</dbReference>
<feature type="transmembrane region" description="Helical" evidence="6">
    <location>
        <begin position="7"/>
        <end position="28"/>
    </location>
</feature>
<evidence type="ECO:0000256" key="6">
    <source>
        <dbReference type="SAM" id="Phobius"/>
    </source>
</evidence>
<dbReference type="PANTHER" id="PTHR11645:SF0">
    <property type="entry name" value="PYRROLINE-5-CARBOXYLATE REDUCTASE 3"/>
    <property type="match status" value="1"/>
</dbReference>
<dbReference type="InterPro" id="IPR000304">
    <property type="entry name" value="Pyrroline-COOH_reductase"/>
</dbReference>
<evidence type="ECO:0000313" key="9">
    <source>
        <dbReference type="EMBL" id="RKO97301.1"/>
    </source>
</evidence>
<keyword evidence="5" id="KW-0641">Proline biosynthesis</keyword>
<feature type="domain" description="Pyrroline-5-carboxylate reductase catalytic N-terminal" evidence="7">
    <location>
        <begin position="6"/>
        <end position="102"/>
    </location>
</feature>
<name>A0A4P9WV86_9FUNG</name>
<comment type="catalytic activity">
    <reaction evidence="5">
        <text>L-proline + NADP(+) = (S)-1-pyrroline-5-carboxylate + NADPH + 2 H(+)</text>
        <dbReference type="Rhea" id="RHEA:14109"/>
        <dbReference type="ChEBI" id="CHEBI:15378"/>
        <dbReference type="ChEBI" id="CHEBI:17388"/>
        <dbReference type="ChEBI" id="CHEBI:57783"/>
        <dbReference type="ChEBI" id="CHEBI:58349"/>
        <dbReference type="ChEBI" id="CHEBI:60039"/>
        <dbReference type="EC" id="1.5.1.2"/>
    </reaction>
</comment>
<keyword evidence="6" id="KW-0472">Membrane</keyword>
<sequence>MLKEKTIAFIGGGNMATAIIGGLVASGVPASALRVSEPVAVLAEKLASKYAVHIAPSNAEAVAGVDAVLLAVKPQVMHDVVTEIAPALEAHGRPVIISIAAGISAARIEEWYVAGVQAAHAGEKGAAATATTAATTVTAPPVVRVMPNTPCMVRQGAVGMFASAEVAAAGRDLACAIMASTAPRTYWLTEEALMDAVTAVSGSGPAYFFLFVEAMTEVGIALGLPEDVAAGLASQTCRGAGEMLVAPGADNAATLRKNVTSPNGTTQAAIETFEKLDFRAIVAKALTAARDRGVELDQESAKKA</sequence>
<organism evidence="9 10">
    <name type="scientific">Caulochytrium protostelioides</name>
    <dbReference type="NCBI Taxonomy" id="1555241"/>
    <lineage>
        <taxon>Eukaryota</taxon>
        <taxon>Fungi</taxon>
        <taxon>Fungi incertae sedis</taxon>
        <taxon>Chytridiomycota</taxon>
        <taxon>Chytridiomycota incertae sedis</taxon>
        <taxon>Chytridiomycetes</taxon>
        <taxon>Caulochytriales</taxon>
        <taxon>Caulochytriaceae</taxon>
        <taxon>Caulochytrium</taxon>
    </lineage>
</organism>
<dbReference type="GO" id="GO:0004735">
    <property type="term" value="F:pyrroline-5-carboxylate reductase activity"/>
    <property type="evidence" value="ECO:0007669"/>
    <property type="project" value="UniProtKB-EC"/>
</dbReference>
<comment type="similarity">
    <text evidence="1 5">Belongs to the pyrroline-5-carboxylate reductase family.</text>
</comment>
<evidence type="ECO:0000259" key="7">
    <source>
        <dbReference type="Pfam" id="PF03807"/>
    </source>
</evidence>
<dbReference type="SUPFAM" id="SSF51735">
    <property type="entry name" value="NAD(P)-binding Rossmann-fold domains"/>
    <property type="match status" value="1"/>
</dbReference>
<dbReference type="Pfam" id="PF14748">
    <property type="entry name" value="P5CR_dimer"/>
    <property type="match status" value="1"/>
</dbReference>
<feature type="binding site" evidence="4">
    <location>
        <position position="58"/>
    </location>
    <ligand>
        <name>NADPH</name>
        <dbReference type="ChEBI" id="CHEBI:57783"/>
    </ligand>
</feature>
<dbReference type="InterPro" id="IPR053790">
    <property type="entry name" value="P5CR-like_CS"/>
</dbReference>
<dbReference type="UniPathway" id="UPA00098">
    <property type="reaction ID" value="UER00361"/>
</dbReference>
<evidence type="ECO:0000256" key="2">
    <source>
        <dbReference type="ARBA" id="ARBA00022857"/>
    </source>
</evidence>
<protein>
    <recommendedName>
        <fullName evidence="5">Pyrroline-5-carboxylate reductase</fullName>
        <ecNumber evidence="5">1.5.1.2</ecNumber>
    </recommendedName>
</protein>
<reference evidence="10" key="1">
    <citation type="journal article" date="2018" name="Nat. Microbiol.">
        <title>Leveraging single-cell genomics to expand the fungal tree of life.</title>
        <authorList>
            <person name="Ahrendt S.R."/>
            <person name="Quandt C.A."/>
            <person name="Ciobanu D."/>
            <person name="Clum A."/>
            <person name="Salamov A."/>
            <person name="Andreopoulos B."/>
            <person name="Cheng J.F."/>
            <person name="Woyke T."/>
            <person name="Pelin A."/>
            <person name="Henrissat B."/>
            <person name="Reynolds N.K."/>
            <person name="Benny G.L."/>
            <person name="Smith M.E."/>
            <person name="James T.Y."/>
            <person name="Grigoriev I.V."/>
        </authorList>
    </citation>
    <scope>NUCLEOTIDE SEQUENCE [LARGE SCALE GENOMIC DNA]</scope>
    <source>
        <strain evidence="10">ATCC 52028</strain>
    </source>
</reference>
<dbReference type="EC" id="1.5.1.2" evidence="5"/>
<keyword evidence="3 5" id="KW-0560">Oxidoreductase</keyword>
<dbReference type="PIRSF" id="PIRSF000193">
    <property type="entry name" value="Pyrrol-5-carb_rd"/>
    <property type="match status" value="1"/>
</dbReference>
<feature type="domain" description="Pyrroline-5-carboxylate reductase dimerisation" evidence="8">
    <location>
        <begin position="191"/>
        <end position="296"/>
    </location>
</feature>
<dbReference type="FunFam" id="1.10.3730.10:FF:000001">
    <property type="entry name" value="Pyrroline-5-carboxylate reductase"/>
    <property type="match status" value="1"/>
</dbReference>
<dbReference type="NCBIfam" id="TIGR00112">
    <property type="entry name" value="proC"/>
    <property type="match status" value="1"/>
</dbReference>
<dbReference type="Gene3D" id="1.10.3730.10">
    <property type="entry name" value="ProC C-terminal domain-like"/>
    <property type="match status" value="1"/>
</dbReference>
<evidence type="ECO:0000256" key="5">
    <source>
        <dbReference type="RuleBase" id="RU003903"/>
    </source>
</evidence>
<evidence type="ECO:0000256" key="1">
    <source>
        <dbReference type="ARBA" id="ARBA00005525"/>
    </source>
</evidence>
<feature type="binding site" evidence="4">
    <location>
        <begin position="71"/>
        <end position="74"/>
    </location>
    <ligand>
        <name>NADP(+)</name>
        <dbReference type="ChEBI" id="CHEBI:58349"/>
    </ligand>
</feature>
<dbReference type="Gene3D" id="3.40.50.720">
    <property type="entry name" value="NAD(P)-binding Rossmann-like Domain"/>
    <property type="match status" value="1"/>
</dbReference>
<dbReference type="InterPro" id="IPR008927">
    <property type="entry name" value="6-PGluconate_DH-like_C_sf"/>
</dbReference>
<gene>
    <name evidence="9" type="ORF">CAUPRSCDRAFT_6713</name>
</gene>
<dbReference type="InterPro" id="IPR029036">
    <property type="entry name" value="P5CR_dimer"/>
</dbReference>
<dbReference type="Proteomes" id="UP000268535">
    <property type="component" value="Unassembled WGS sequence"/>
</dbReference>
<dbReference type="GO" id="GO:0055129">
    <property type="term" value="P:L-proline biosynthetic process"/>
    <property type="evidence" value="ECO:0007669"/>
    <property type="project" value="UniProtKB-UniPathway"/>
</dbReference>
<comment type="pathway">
    <text evidence="5">Amino-acid biosynthesis; L-proline biosynthesis; L-proline from L-glutamate 5-semialdehyde: step 1/1.</text>
</comment>
<proteinExistence type="inferred from homology"/>
<evidence type="ECO:0000256" key="4">
    <source>
        <dbReference type="PIRSR" id="PIRSR000193-1"/>
    </source>
</evidence>
<dbReference type="SUPFAM" id="SSF48179">
    <property type="entry name" value="6-phosphogluconate dehydrogenase C-terminal domain-like"/>
    <property type="match status" value="1"/>
</dbReference>
<evidence type="ECO:0000313" key="10">
    <source>
        <dbReference type="Proteomes" id="UP000268535"/>
    </source>
</evidence>
<keyword evidence="5" id="KW-0028">Amino-acid biosynthesis</keyword>
<feature type="binding site" evidence="4">
    <location>
        <begin position="10"/>
        <end position="15"/>
    </location>
    <ligand>
        <name>NADP(+)</name>
        <dbReference type="ChEBI" id="CHEBI:58349"/>
    </ligand>
</feature>
<evidence type="ECO:0000256" key="3">
    <source>
        <dbReference type="ARBA" id="ARBA00023002"/>
    </source>
</evidence>
<keyword evidence="6" id="KW-1133">Transmembrane helix</keyword>
<dbReference type="PROSITE" id="PS00521">
    <property type="entry name" value="P5CR"/>
    <property type="match status" value="1"/>
</dbReference>
<keyword evidence="2 4" id="KW-0521">NADP</keyword>
<dbReference type="InterPro" id="IPR036291">
    <property type="entry name" value="NAD(P)-bd_dom_sf"/>
</dbReference>
<dbReference type="HAMAP" id="MF_01925">
    <property type="entry name" value="P5C_reductase"/>
    <property type="match status" value="1"/>
</dbReference>
<accession>A0A4P9WV86</accession>
<evidence type="ECO:0000259" key="8">
    <source>
        <dbReference type="Pfam" id="PF14748"/>
    </source>
</evidence>